<protein>
    <submittedName>
        <fullName evidence="1">Uncharacterized protein</fullName>
    </submittedName>
</protein>
<evidence type="ECO:0000313" key="2">
    <source>
        <dbReference type="Proteomes" id="UP000294597"/>
    </source>
</evidence>
<gene>
    <name evidence="1" type="ORF">E0F98_00840</name>
</gene>
<organism evidence="1 2">
    <name type="scientific">Flavobacterium hiemivividum</name>
    <dbReference type="NCBI Taxonomy" id="2541734"/>
    <lineage>
        <taxon>Bacteria</taxon>
        <taxon>Pseudomonadati</taxon>
        <taxon>Bacteroidota</taxon>
        <taxon>Flavobacteriia</taxon>
        <taxon>Flavobacteriales</taxon>
        <taxon>Flavobacteriaceae</taxon>
        <taxon>Flavobacterium</taxon>
    </lineage>
</organism>
<proteinExistence type="predicted"/>
<reference evidence="1 2" key="1">
    <citation type="submission" date="2019-03" db="EMBL/GenBank/DDBJ databases">
        <title>Flavobacterium TSA-D2 sp. nov., isolated from arctic soil.</title>
        <authorList>
            <person name="Chaudhary D.K."/>
        </authorList>
    </citation>
    <scope>NUCLEOTIDE SEQUENCE [LARGE SCALE GENOMIC DNA]</scope>
    <source>
        <strain evidence="1 2">TSA-D2</strain>
    </source>
</reference>
<dbReference type="EMBL" id="SMFO01000001">
    <property type="protein sequence ID" value="TDE06818.1"/>
    <property type="molecule type" value="Genomic_DNA"/>
</dbReference>
<dbReference type="AlphaFoldDB" id="A0A4V2Z1Y7"/>
<accession>A0A4V2Z1Y7</accession>
<keyword evidence="2" id="KW-1185">Reference proteome</keyword>
<dbReference type="Proteomes" id="UP000294597">
    <property type="component" value="Unassembled WGS sequence"/>
</dbReference>
<name>A0A4V2Z1Y7_9FLAO</name>
<comment type="caution">
    <text evidence="1">The sequence shown here is derived from an EMBL/GenBank/DDBJ whole genome shotgun (WGS) entry which is preliminary data.</text>
</comment>
<sequence>MALFLLLKPIFPVVDYVVNYDYISKVLCINKEKPKLSCNGKCHLMKELAKASDHETPISSHKKNTTSEFEILFFQTTTSFQVGFANKLNKLDLSNCYTNLYAYNSSFSLFHPPNFLS</sequence>
<evidence type="ECO:0000313" key="1">
    <source>
        <dbReference type="EMBL" id="TDE06818.1"/>
    </source>
</evidence>